<feature type="transmembrane region" description="Helical" evidence="7">
    <location>
        <begin position="26"/>
        <end position="48"/>
    </location>
</feature>
<feature type="domain" description="Type IV secretion system coupling protein TraD DNA-binding" evidence="8">
    <location>
        <begin position="182"/>
        <end position="565"/>
    </location>
</feature>
<keyword evidence="4 7" id="KW-1133">Transmembrane helix</keyword>
<reference evidence="9 10" key="1">
    <citation type="submission" date="2019-06" db="EMBL/GenBank/DDBJ databases">
        <title>Paenimaribius caenipelagi gen. nov., sp. nov., isolated from a tidal flat.</title>
        <authorList>
            <person name="Yoon J.-H."/>
        </authorList>
    </citation>
    <scope>NUCLEOTIDE SEQUENCE [LARGE SCALE GENOMIC DNA]</scope>
    <source>
        <strain evidence="9 10">JBTF-M29</strain>
    </source>
</reference>
<evidence type="ECO:0000259" key="8">
    <source>
        <dbReference type="Pfam" id="PF10412"/>
    </source>
</evidence>
<evidence type="ECO:0000256" key="7">
    <source>
        <dbReference type="SAM" id="Phobius"/>
    </source>
</evidence>
<evidence type="ECO:0000256" key="5">
    <source>
        <dbReference type="ARBA" id="ARBA00023136"/>
    </source>
</evidence>
<dbReference type="GO" id="GO:0005886">
    <property type="term" value="C:plasma membrane"/>
    <property type="evidence" value="ECO:0007669"/>
    <property type="project" value="UniProtKB-SubCell"/>
</dbReference>
<evidence type="ECO:0000256" key="6">
    <source>
        <dbReference type="SAM" id="MobiDB-lite"/>
    </source>
</evidence>
<feature type="compositionally biased region" description="Polar residues" evidence="6">
    <location>
        <begin position="696"/>
        <end position="710"/>
    </location>
</feature>
<dbReference type="Gene3D" id="3.40.50.300">
    <property type="entry name" value="P-loop containing nucleotide triphosphate hydrolases"/>
    <property type="match status" value="2"/>
</dbReference>
<sequence>MPKSGPIWSVRGGQTAQHWTLMLGQVIRYSLFVSVAVFGLCFTILVLLNYEYNKIIITWAHWLATFSVEYRGEELREYSYINLRGEKVRESALVIYNNATYREIAEAYSTNAKRFLKISLIPASIFFFLAWAVFALVGRSLKKEEFIRGARLVSKKELKRWVREKWRAHEKRFGKGAKKAPRYTLAGIEFAPNAVEAQVGILGTVGVGKTTAMHELLKTVSDLKGRGIIYDRTGHLVSKHYVEGRDIILNPFDARSRSWNPFVEVTNPASFTEIAEVMIPQNPNEKDPFWTNAARLVFIYAARAIYTQENPNNAALRRAILEISNETLSDIVANTPGAHFFGDKMERMSGSIRATLITHLSFLEYVRDDADVFSIREWVLSEEPGFVFLTTDAEHSAATRNVISTVIEIAANALMTMSESRDPRIWFFIDELPTLNRLPFLTGSLATIRQFGGAFVLGYQVYSQLEDLYGDKGAQTISGTLNNRVVFNTPDFRTAKLWSESLGESDVIEAQESLTLGAAQARDAVGVLGRRTQKAIVTPAEIQSLPQLTAYFRQAYDAPTARVSFDPLPSDNDVPKFVRYSGDGFDRGGMHLGEQNRAVEEGVTPLRGFAALPAKEQLGEFNKWVDTHLGGDVRDDIGTDPMQREFYWNHFATQRMRGRKSSEIPRPAMAIPMIGATTQPAQTSCARLPFPDPGSDQRTNKSSTVRSTKPAQPESAAVIESNAKPSKIALLNQIEDRGISS</sequence>
<comment type="subcellular location">
    <subcellularLocation>
        <location evidence="1">Cell membrane</location>
        <topology evidence="1">Multi-pass membrane protein</topology>
    </subcellularLocation>
</comment>
<evidence type="ECO:0000256" key="1">
    <source>
        <dbReference type="ARBA" id="ARBA00004651"/>
    </source>
</evidence>
<evidence type="ECO:0000313" key="9">
    <source>
        <dbReference type="EMBL" id="TRD15778.1"/>
    </source>
</evidence>
<dbReference type="PANTHER" id="PTHR37937">
    <property type="entry name" value="CONJUGATIVE TRANSFER: DNA TRANSPORT"/>
    <property type="match status" value="1"/>
</dbReference>
<evidence type="ECO:0000256" key="2">
    <source>
        <dbReference type="ARBA" id="ARBA00022475"/>
    </source>
</evidence>
<comment type="caution">
    <text evidence="9">The sequence shown here is derived from an EMBL/GenBank/DDBJ whole genome shotgun (WGS) entry which is preliminary data.</text>
</comment>
<dbReference type="InterPro" id="IPR051539">
    <property type="entry name" value="T4SS-coupling_protein"/>
</dbReference>
<protein>
    <submittedName>
        <fullName evidence="9">TraG</fullName>
    </submittedName>
</protein>
<feature type="region of interest" description="Disordered" evidence="6">
    <location>
        <begin position="688"/>
        <end position="721"/>
    </location>
</feature>
<dbReference type="InterPro" id="IPR019476">
    <property type="entry name" value="T4SS_TraD_DNA-bd"/>
</dbReference>
<keyword evidence="2" id="KW-1003">Cell membrane</keyword>
<proteinExistence type="predicted"/>
<gene>
    <name evidence="9" type="ORF">FEV53_15060</name>
</gene>
<dbReference type="InterPro" id="IPR027417">
    <property type="entry name" value="P-loop_NTPase"/>
</dbReference>
<dbReference type="EMBL" id="VFSV01000034">
    <property type="protein sequence ID" value="TRD15778.1"/>
    <property type="molecule type" value="Genomic_DNA"/>
</dbReference>
<feature type="transmembrane region" description="Helical" evidence="7">
    <location>
        <begin position="118"/>
        <end position="138"/>
    </location>
</feature>
<keyword evidence="10" id="KW-1185">Reference proteome</keyword>
<dbReference type="OrthoDB" id="102453at2"/>
<evidence type="ECO:0000256" key="3">
    <source>
        <dbReference type="ARBA" id="ARBA00022692"/>
    </source>
</evidence>
<accession>A0A547PNQ3</accession>
<dbReference type="PANTHER" id="PTHR37937:SF1">
    <property type="entry name" value="CONJUGATIVE TRANSFER: DNA TRANSPORT"/>
    <property type="match status" value="1"/>
</dbReference>
<dbReference type="RefSeq" id="WP_142835629.1">
    <property type="nucleotide sequence ID" value="NZ_VFSV01000034.1"/>
</dbReference>
<evidence type="ECO:0000256" key="4">
    <source>
        <dbReference type="ARBA" id="ARBA00022989"/>
    </source>
</evidence>
<name>A0A547PNQ3_9RHOB</name>
<dbReference type="SUPFAM" id="SSF52540">
    <property type="entry name" value="P-loop containing nucleoside triphosphate hydrolases"/>
    <property type="match status" value="1"/>
</dbReference>
<dbReference type="AlphaFoldDB" id="A0A547PNQ3"/>
<dbReference type="Proteomes" id="UP000318590">
    <property type="component" value="Unassembled WGS sequence"/>
</dbReference>
<organism evidence="9 10">
    <name type="scientific">Palleronia caenipelagi</name>
    <dbReference type="NCBI Taxonomy" id="2489174"/>
    <lineage>
        <taxon>Bacteria</taxon>
        <taxon>Pseudomonadati</taxon>
        <taxon>Pseudomonadota</taxon>
        <taxon>Alphaproteobacteria</taxon>
        <taxon>Rhodobacterales</taxon>
        <taxon>Roseobacteraceae</taxon>
        <taxon>Palleronia</taxon>
    </lineage>
</organism>
<dbReference type="CDD" id="cd01127">
    <property type="entry name" value="TrwB_TraG_TraD_VirD4"/>
    <property type="match status" value="1"/>
</dbReference>
<dbReference type="Pfam" id="PF10412">
    <property type="entry name" value="TrwB_AAD_bind"/>
    <property type="match status" value="1"/>
</dbReference>
<keyword evidence="3 7" id="KW-0812">Transmembrane</keyword>
<evidence type="ECO:0000313" key="10">
    <source>
        <dbReference type="Proteomes" id="UP000318590"/>
    </source>
</evidence>
<keyword evidence="5 7" id="KW-0472">Membrane</keyword>